<feature type="transmembrane region" description="Helical" evidence="6">
    <location>
        <begin position="85"/>
        <end position="109"/>
    </location>
</feature>
<keyword evidence="3 6" id="KW-0812">Transmembrane</keyword>
<evidence type="ECO:0000256" key="1">
    <source>
        <dbReference type="ARBA" id="ARBA00004651"/>
    </source>
</evidence>
<feature type="transmembrane region" description="Helical" evidence="6">
    <location>
        <begin position="165"/>
        <end position="183"/>
    </location>
</feature>
<dbReference type="Pfam" id="PF01943">
    <property type="entry name" value="Polysacc_synt"/>
    <property type="match status" value="1"/>
</dbReference>
<feature type="transmembrane region" description="Helical" evidence="6">
    <location>
        <begin position="12"/>
        <end position="36"/>
    </location>
</feature>
<accession>A0A222G7L3</accession>
<dbReference type="KEGG" id="cber:B5D82_09010"/>
<evidence type="ECO:0000313" key="7">
    <source>
        <dbReference type="EMBL" id="ASP47885.1"/>
    </source>
</evidence>
<feature type="transmembrane region" description="Helical" evidence="6">
    <location>
        <begin position="343"/>
        <end position="367"/>
    </location>
</feature>
<keyword evidence="8" id="KW-1185">Reference proteome</keyword>
<dbReference type="AlphaFoldDB" id="A0A222G7L3"/>
<dbReference type="OrthoDB" id="104623at2"/>
<feature type="transmembrane region" description="Helical" evidence="6">
    <location>
        <begin position="402"/>
        <end position="427"/>
    </location>
</feature>
<dbReference type="GO" id="GO:0005886">
    <property type="term" value="C:plasma membrane"/>
    <property type="evidence" value="ECO:0007669"/>
    <property type="project" value="UniProtKB-SubCell"/>
</dbReference>
<evidence type="ECO:0000256" key="6">
    <source>
        <dbReference type="SAM" id="Phobius"/>
    </source>
</evidence>
<feature type="transmembrane region" description="Helical" evidence="6">
    <location>
        <begin position="129"/>
        <end position="153"/>
    </location>
</feature>
<evidence type="ECO:0000256" key="3">
    <source>
        <dbReference type="ARBA" id="ARBA00022692"/>
    </source>
</evidence>
<dbReference type="InterPro" id="IPR050833">
    <property type="entry name" value="Poly_Biosynth_Transport"/>
</dbReference>
<comment type="subcellular location">
    <subcellularLocation>
        <location evidence="1">Cell membrane</location>
        <topology evidence="1">Multi-pass membrane protein</topology>
    </subcellularLocation>
</comment>
<evidence type="ECO:0000256" key="4">
    <source>
        <dbReference type="ARBA" id="ARBA00022989"/>
    </source>
</evidence>
<feature type="transmembrane region" description="Helical" evidence="6">
    <location>
        <begin position="264"/>
        <end position="286"/>
    </location>
</feature>
<dbReference type="InterPro" id="IPR002797">
    <property type="entry name" value="Polysacc_synth"/>
</dbReference>
<feature type="transmembrane region" description="Helical" evidence="6">
    <location>
        <begin position="42"/>
        <end position="64"/>
    </location>
</feature>
<dbReference type="PANTHER" id="PTHR30250">
    <property type="entry name" value="PST FAMILY PREDICTED COLANIC ACID TRANSPORTER"/>
    <property type="match status" value="1"/>
</dbReference>
<keyword evidence="5 6" id="KW-0472">Membrane</keyword>
<feature type="transmembrane region" description="Helical" evidence="6">
    <location>
        <begin position="439"/>
        <end position="457"/>
    </location>
</feature>
<feature type="transmembrane region" description="Helical" evidence="6">
    <location>
        <begin position="379"/>
        <end position="396"/>
    </location>
</feature>
<feature type="transmembrane region" description="Helical" evidence="6">
    <location>
        <begin position="463"/>
        <end position="489"/>
    </location>
</feature>
<dbReference type="Proteomes" id="UP000202259">
    <property type="component" value="Chromosome"/>
</dbReference>
<keyword evidence="4 6" id="KW-1133">Transmembrane helix</keyword>
<feature type="transmembrane region" description="Helical" evidence="6">
    <location>
        <begin position="315"/>
        <end position="337"/>
    </location>
</feature>
<proteinExistence type="predicted"/>
<dbReference type="RefSeq" id="WP_081150951.1">
    <property type="nucleotide sequence ID" value="NZ_CP020465.1"/>
</dbReference>
<protein>
    <submittedName>
        <fullName evidence="7">Uncharacterized protein</fullName>
    </submittedName>
</protein>
<organism evidence="7 8">
    <name type="scientific">Cognaticolwellia beringensis</name>
    <dbReference type="NCBI Taxonomy" id="1967665"/>
    <lineage>
        <taxon>Bacteria</taxon>
        <taxon>Pseudomonadati</taxon>
        <taxon>Pseudomonadota</taxon>
        <taxon>Gammaproteobacteria</taxon>
        <taxon>Alteromonadales</taxon>
        <taxon>Colwelliaceae</taxon>
        <taxon>Cognaticolwellia</taxon>
    </lineage>
</organism>
<gene>
    <name evidence="7" type="ORF">B5D82_09010</name>
</gene>
<name>A0A222G7L3_9GAMM</name>
<evidence type="ECO:0000313" key="8">
    <source>
        <dbReference type="Proteomes" id="UP000202259"/>
    </source>
</evidence>
<dbReference type="PANTHER" id="PTHR30250:SF11">
    <property type="entry name" value="O-ANTIGEN TRANSPORTER-RELATED"/>
    <property type="match status" value="1"/>
</dbReference>
<reference evidence="7 8" key="1">
    <citation type="submission" date="2017-08" db="EMBL/GenBank/DDBJ databases">
        <title>Complete genome of Colwellia sp. NB097-1, a psychrophile bacterium ioslated from Bering Sea.</title>
        <authorList>
            <person name="Chen X."/>
        </authorList>
    </citation>
    <scope>NUCLEOTIDE SEQUENCE [LARGE SCALE GENOMIC DNA]</scope>
    <source>
        <strain evidence="7 8">NB097-1</strain>
    </source>
</reference>
<evidence type="ECO:0000256" key="5">
    <source>
        <dbReference type="ARBA" id="ARBA00023136"/>
    </source>
</evidence>
<keyword evidence="2" id="KW-1003">Cell membrane</keyword>
<sequence length="503" mass="56312">MTDLSRERRNGVLLSYCSIAIRNIAALLLIPFIINHLGVSDYGIYSLVSALAGYLIVLEFGLANTTIRFLSVYQANNDKTKESEFISSIIVLYGALALFVVGIGLIIWFKLPTIFQHSMTLVEIQLLQTAFLVLLVNVVITLMSNSLTGIISTYQRFRFQKSTEILVFITRCIVVVACLQSGFGVLAIVIIDTITNLLHSLIRFIYIKRFIDIQFKAKLPDKATLKEIFVYSSFIALNVIVNQINWRVDNLIIGTLTNSKTLGIFNIGSQLLFSFMAFASAISNIFTPKIVQMVNQNVSNTILMKQLCIIARYQMIVLGYVFVIFAAFGELFIQLFVGAEFAQAYWVALISMVPLMFVLAQTSTNAVLQALNKHKIRSLLLLVTALANIVISIILVKKMGMIGASWGTAIALFVGELIMVNIYLYRVIHLNMWHLYRELLRYSLPAILTTLALAMLVSDYISATWLGLFIACGLTGVIYAICSYFVSLVANERKKINRLVFKS</sequence>
<dbReference type="EMBL" id="CP020465">
    <property type="protein sequence ID" value="ASP47885.1"/>
    <property type="molecule type" value="Genomic_DNA"/>
</dbReference>
<evidence type="ECO:0000256" key="2">
    <source>
        <dbReference type="ARBA" id="ARBA00022475"/>
    </source>
</evidence>